<protein>
    <recommendedName>
        <fullName evidence="3">WD-repeat protein</fullName>
    </recommendedName>
</protein>
<dbReference type="Proteomes" id="UP000664844">
    <property type="component" value="Unassembled WGS sequence"/>
</dbReference>
<dbReference type="EMBL" id="JAFLQW010000401">
    <property type="protein sequence ID" value="MBO0350397.1"/>
    <property type="molecule type" value="Genomic_DNA"/>
</dbReference>
<dbReference type="RefSeq" id="WP_207088877.1">
    <property type="nucleotide sequence ID" value="NZ_JAFLQW010000401.1"/>
</dbReference>
<reference evidence="1 2" key="1">
    <citation type="submission" date="2021-03" db="EMBL/GenBank/DDBJ databases">
        <title>Metabolic Capacity of the Antarctic Cyanobacterium Phormidium pseudopriestleyi that Sustains Oxygenic Photosynthesis in the Presence of Hydrogen Sulfide.</title>
        <authorList>
            <person name="Lumian J.E."/>
            <person name="Jungblut A.D."/>
            <person name="Dillon M.L."/>
            <person name="Hawes I."/>
            <person name="Doran P.T."/>
            <person name="Mackey T.J."/>
            <person name="Dick G.J."/>
            <person name="Grettenberger C.L."/>
            <person name="Sumner D.Y."/>
        </authorList>
    </citation>
    <scope>NUCLEOTIDE SEQUENCE [LARGE SCALE GENOMIC DNA]</scope>
    <source>
        <strain evidence="1 2">FRX01</strain>
    </source>
</reference>
<accession>A0ABS3FVL9</accession>
<comment type="caution">
    <text evidence="1">The sequence shown here is derived from an EMBL/GenBank/DDBJ whole genome shotgun (WGS) entry which is preliminary data.</text>
</comment>
<evidence type="ECO:0000313" key="2">
    <source>
        <dbReference type="Proteomes" id="UP000664844"/>
    </source>
</evidence>
<name>A0ABS3FVL9_9CYAN</name>
<keyword evidence="2" id="KW-1185">Reference proteome</keyword>
<organism evidence="1 2">
    <name type="scientific">Phormidium pseudopriestleyi FRX01</name>
    <dbReference type="NCBI Taxonomy" id="1759528"/>
    <lineage>
        <taxon>Bacteria</taxon>
        <taxon>Bacillati</taxon>
        <taxon>Cyanobacteriota</taxon>
        <taxon>Cyanophyceae</taxon>
        <taxon>Oscillatoriophycideae</taxon>
        <taxon>Oscillatoriales</taxon>
        <taxon>Oscillatoriaceae</taxon>
        <taxon>Phormidium</taxon>
    </lineage>
</organism>
<evidence type="ECO:0008006" key="3">
    <source>
        <dbReference type="Google" id="ProtNLM"/>
    </source>
</evidence>
<proteinExistence type="predicted"/>
<evidence type="ECO:0000313" key="1">
    <source>
        <dbReference type="EMBL" id="MBO0350397.1"/>
    </source>
</evidence>
<gene>
    <name evidence="1" type="ORF">J0895_15080</name>
</gene>
<sequence length="167" mass="18938">MIDLYSSDETAHPHSLSLKRLDRAISLSQGQFCLILACCNSVSLRSQLVKKLPVNLSADIYQLSLQPSVKTLYTTVQQALQNKQPNALMIFGLESVISIEQLLTATNFVRDDFRKDFSFPVILWVNDEIMQKLVRLAPDFKNWAASTIRFHIMNESMATPDLAYQLS</sequence>